<keyword evidence="3" id="KW-1185">Reference proteome</keyword>
<dbReference type="PROSITE" id="PS50977">
    <property type="entry name" value="HTH_TETR_2"/>
    <property type="match status" value="1"/>
</dbReference>
<dbReference type="GO" id="GO:0003677">
    <property type="term" value="F:DNA binding"/>
    <property type="evidence" value="ECO:0007669"/>
    <property type="project" value="UniProtKB-UniRule"/>
</dbReference>
<dbReference type="Pfam" id="PF00440">
    <property type="entry name" value="TetR_N"/>
    <property type="match status" value="1"/>
</dbReference>
<evidence type="ECO:0000256" key="1">
    <source>
        <dbReference type="ARBA" id="ARBA00023125"/>
    </source>
</evidence>
<dbReference type="PANTHER" id="PTHR43479">
    <property type="entry name" value="ACREF/ENVCD OPERON REPRESSOR-RELATED"/>
    <property type="match status" value="1"/>
</dbReference>
<dbReference type="EMBL" id="WQNF01000005">
    <property type="protein sequence ID" value="MVT65352.1"/>
    <property type="molecule type" value="Genomic_DNA"/>
</dbReference>
<reference evidence="2 3" key="1">
    <citation type="submission" date="2019-12" db="EMBL/GenBank/DDBJ databases">
        <title>Draft genome sequences Bradyrhizobium cajani AMBPC1010, Bradyrhizobium pachyrhizi AMBPC1040 and Bradyrhizobium yuanmingense ALSPC3051, three plant growth promoting strains isolated from nodules of Cajanus cajan L. in Dominican Republic.</title>
        <authorList>
            <person name="Flores-Felix J.D."/>
            <person name="Araujo J."/>
            <person name="Diaz-Alcantara C."/>
            <person name="Gonzalez-Andres F."/>
            <person name="Velazquez E."/>
        </authorList>
    </citation>
    <scope>NUCLEOTIDE SEQUENCE [LARGE SCALE GENOMIC DNA]</scope>
    <source>
        <strain evidence="2 3">1040</strain>
    </source>
</reference>
<dbReference type="InterPro" id="IPR050624">
    <property type="entry name" value="HTH-type_Tx_Regulator"/>
</dbReference>
<dbReference type="AlphaFoldDB" id="A0A0R3BS09"/>
<dbReference type="InterPro" id="IPR009057">
    <property type="entry name" value="Homeodomain-like_sf"/>
</dbReference>
<dbReference type="InterPro" id="IPR036271">
    <property type="entry name" value="Tet_transcr_reg_TetR-rel_C_sf"/>
</dbReference>
<gene>
    <name evidence="2" type="ORF">GPL21_09565</name>
</gene>
<dbReference type="SUPFAM" id="SSF46689">
    <property type="entry name" value="Homeodomain-like"/>
    <property type="match status" value="1"/>
</dbReference>
<dbReference type="Proteomes" id="UP000436468">
    <property type="component" value="Unassembled WGS sequence"/>
</dbReference>
<evidence type="ECO:0000313" key="2">
    <source>
        <dbReference type="EMBL" id="MVT65352.1"/>
    </source>
</evidence>
<sequence length="212" mass="24046">MARQATGAAQRVAVAAEALRDEKFNARRVELAEAALETLGELGFARTSLREIAQNSAFTHGVFHYYFSDKLDLICCCVRHYKAKCVTRYDEVVTTARSRDELTEGFLAKLAATLENEARMHRLWYDLRSQAMFEPAFRKDVLEIDKSLEAMIWRIATRYAELGNKRPASSPAALYALFDGLFQSALLRHLANDEKAIPDLLDEVRRLLPTIC</sequence>
<evidence type="ECO:0000313" key="3">
    <source>
        <dbReference type="Proteomes" id="UP000436468"/>
    </source>
</evidence>
<dbReference type="SUPFAM" id="SSF48498">
    <property type="entry name" value="Tetracyclin repressor-like, C-terminal domain"/>
    <property type="match status" value="1"/>
</dbReference>
<name>A0A0R3BS09_9BRAD</name>
<accession>A0A0R3BS09</accession>
<comment type="caution">
    <text evidence="2">The sequence shown here is derived from an EMBL/GenBank/DDBJ whole genome shotgun (WGS) entry which is preliminary data.</text>
</comment>
<dbReference type="InterPro" id="IPR001647">
    <property type="entry name" value="HTH_TetR"/>
</dbReference>
<proteinExistence type="predicted"/>
<organism evidence="2 3">
    <name type="scientific">Bradyrhizobium pachyrhizi</name>
    <dbReference type="NCBI Taxonomy" id="280333"/>
    <lineage>
        <taxon>Bacteria</taxon>
        <taxon>Pseudomonadati</taxon>
        <taxon>Pseudomonadota</taxon>
        <taxon>Alphaproteobacteria</taxon>
        <taxon>Hyphomicrobiales</taxon>
        <taxon>Nitrobacteraceae</taxon>
        <taxon>Bradyrhizobium</taxon>
    </lineage>
</organism>
<dbReference type="PANTHER" id="PTHR43479:SF11">
    <property type="entry name" value="ACREF_ENVCD OPERON REPRESSOR-RELATED"/>
    <property type="match status" value="1"/>
</dbReference>
<dbReference type="Gene3D" id="1.10.357.10">
    <property type="entry name" value="Tetracycline Repressor, domain 2"/>
    <property type="match status" value="1"/>
</dbReference>
<protein>
    <submittedName>
        <fullName evidence="2">TetR family transcriptional regulator</fullName>
    </submittedName>
</protein>
<keyword evidence="1" id="KW-0238">DNA-binding</keyword>